<dbReference type="SMART" id="SM00042">
    <property type="entry name" value="CUB"/>
    <property type="match status" value="1"/>
</dbReference>
<dbReference type="EMBL" id="GL379790">
    <property type="protein sequence ID" value="EGT49515.1"/>
    <property type="molecule type" value="Genomic_DNA"/>
</dbReference>
<evidence type="ECO:0000256" key="3">
    <source>
        <dbReference type="SAM" id="SignalP"/>
    </source>
</evidence>
<dbReference type="SUPFAM" id="SSF49854">
    <property type="entry name" value="Spermadhesin, CUB domain"/>
    <property type="match status" value="1"/>
</dbReference>
<dbReference type="eggNOG" id="KOG4297">
    <property type="taxonomic scope" value="Eukaryota"/>
</dbReference>
<feature type="signal peptide" evidence="3">
    <location>
        <begin position="1"/>
        <end position="16"/>
    </location>
</feature>
<dbReference type="Gene3D" id="3.10.100.10">
    <property type="entry name" value="Mannose-Binding Protein A, subunit A"/>
    <property type="match status" value="2"/>
</dbReference>
<dbReference type="Gene3D" id="2.60.120.290">
    <property type="entry name" value="Spermadhesin, CUB domain"/>
    <property type="match status" value="1"/>
</dbReference>
<keyword evidence="1" id="KW-1015">Disulfide bond</keyword>
<dbReference type="OMA" id="FNWIDGT"/>
<accession>G0MDW1</accession>
<evidence type="ECO:0000313" key="7">
    <source>
        <dbReference type="Proteomes" id="UP000008068"/>
    </source>
</evidence>
<keyword evidence="3" id="KW-0732">Signal</keyword>
<dbReference type="InterPro" id="IPR001304">
    <property type="entry name" value="C-type_lectin-like"/>
</dbReference>
<name>G0MDW1_CAEBE</name>
<dbReference type="InParanoid" id="G0MDW1"/>
<dbReference type="InterPro" id="IPR035914">
    <property type="entry name" value="Sperma_CUB_dom_sf"/>
</dbReference>
<gene>
    <name evidence="6" type="ORF">CAEBREN_07361</name>
</gene>
<proteinExistence type="predicted"/>
<dbReference type="CDD" id="cd00037">
    <property type="entry name" value="CLECT"/>
    <property type="match status" value="2"/>
</dbReference>
<dbReference type="PANTHER" id="PTHR22991:SF43">
    <property type="entry name" value="C-TYPE LECTIN-RELATED"/>
    <property type="match status" value="1"/>
</dbReference>
<dbReference type="AlphaFoldDB" id="G0MDW1"/>
<evidence type="ECO:0000259" key="5">
    <source>
        <dbReference type="PROSITE" id="PS50041"/>
    </source>
</evidence>
<dbReference type="Proteomes" id="UP000008068">
    <property type="component" value="Unassembled WGS sequence"/>
</dbReference>
<evidence type="ECO:0000259" key="4">
    <source>
        <dbReference type="PROSITE" id="PS01180"/>
    </source>
</evidence>
<feature type="chain" id="PRO_5003403761" description="C-type LECtin" evidence="3">
    <location>
        <begin position="17"/>
        <end position="361"/>
    </location>
</feature>
<dbReference type="InterPro" id="IPR016186">
    <property type="entry name" value="C-type_lectin-like/link_sf"/>
</dbReference>
<dbReference type="CDD" id="cd00041">
    <property type="entry name" value="CUB"/>
    <property type="match status" value="1"/>
</dbReference>
<feature type="domain" description="CUB" evidence="4">
    <location>
        <begin position="256"/>
        <end position="361"/>
    </location>
</feature>
<organism evidence="7">
    <name type="scientific">Caenorhabditis brenneri</name>
    <name type="common">Nematode worm</name>
    <dbReference type="NCBI Taxonomy" id="135651"/>
    <lineage>
        <taxon>Eukaryota</taxon>
        <taxon>Metazoa</taxon>
        <taxon>Ecdysozoa</taxon>
        <taxon>Nematoda</taxon>
        <taxon>Chromadorea</taxon>
        <taxon>Rhabditida</taxon>
        <taxon>Rhabditina</taxon>
        <taxon>Rhabditomorpha</taxon>
        <taxon>Rhabditoidea</taxon>
        <taxon>Rhabditidae</taxon>
        <taxon>Peloderinae</taxon>
        <taxon>Caenorhabditis</taxon>
    </lineage>
</organism>
<dbReference type="SMART" id="SM00034">
    <property type="entry name" value="CLECT"/>
    <property type="match status" value="1"/>
</dbReference>
<dbReference type="HOGENOM" id="CLU_037161_0_0_1"/>
<dbReference type="PROSITE" id="PS50041">
    <property type="entry name" value="C_TYPE_LECTIN_2"/>
    <property type="match status" value="2"/>
</dbReference>
<dbReference type="InterPro" id="IPR050976">
    <property type="entry name" value="Snaclec"/>
</dbReference>
<keyword evidence="7" id="KW-1185">Reference proteome</keyword>
<feature type="domain" description="C-type lectin" evidence="5">
    <location>
        <begin position="15"/>
        <end position="129"/>
    </location>
</feature>
<evidence type="ECO:0000313" key="6">
    <source>
        <dbReference type="EMBL" id="EGT49515.1"/>
    </source>
</evidence>
<dbReference type="SUPFAM" id="SSF56436">
    <property type="entry name" value="C-type lectin-like"/>
    <property type="match status" value="2"/>
</dbReference>
<evidence type="ECO:0000256" key="2">
    <source>
        <dbReference type="PROSITE-ProRule" id="PRU00059"/>
    </source>
</evidence>
<feature type="domain" description="C-type lectin" evidence="5">
    <location>
        <begin position="169"/>
        <end position="230"/>
    </location>
</feature>
<evidence type="ECO:0008006" key="8">
    <source>
        <dbReference type="Google" id="ProtNLM"/>
    </source>
</evidence>
<sequence length="361" mass="40495">MRALLLFTFLIPISFSLKCVKIFLTPEVHFHAENNCRAISGTLVTIKNAIDNRAILNLASSAGISTMSLGLYCFGNNTSGCFWDDGSGSPISYNNFQTSNQFDKTGRGVVMSVSNTFGTNQGKWLSVNCYDGVNTFSSYPYMCETPPTQPMSGCKHNYNGYCYTTSKQIGNQKYDGNFAKTFNWIDGTTWDFHYMNPLNFQKGKCLVMDLENYGLWSQVDCDQKMEFLCKRKILADTAPTKKSYEAPGILLDASNCNSTLYLVPGSISSYGYPDFTTPPTYCSWRLVALGPYRMGIYFDFWATYSALTIYDEYGTDIGQFVGTYNRTPFARYTPFNMATITFRPKSGPNVDRGFHAVVLPL</sequence>
<dbReference type="PANTHER" id="PTHR22991">
    <property type="entry name" value="PROTEIN CBG13490"/>
    <property type="match status" value="1"/>
</dbReference>
<comment type="caution">
    <text evidence="2">Lacks conserved residue(s) required for the propagation of feature annotation.</text>
</comment>
<dbReference type="InterPro" id="IPR000859">
    <property type="entry name" value="CUB_dom"/>
</dbReference>
<evidence type="ECO:0000256" key="1">
    <source>
        <dbReference type="ARBA" id="ARBA00023157"/>
    </source>
</evidence>
<dbReference type="PROSITE" id="PS01180">
    <property type="entry name" value="CUB"/>
    <property type="match status" value="1"/>
</dbReference>
<dbReference type="OrthoDB" id="7357196at2759"/>
<dbReference type="InterPro" id="IPR016187">
    <property type="entry name" value="CTDL_fold"/>
</dbReference>
<dbReference type="STRING" id="135651.G0MDW1"/>
<reference evidence="7" key="1">
    <citation type="submission" date="2011-07" db="EMBL/GenBank/DDBJ databases">
        <authorList>
            <consortium name="Caenorhabditis brenneri Sequencing and Analysis Consortium"/>
            <person name="Wilson R.K."/>
        </authorList>
    </citation>
    <scope>NUCLEOTIDE SEQUENCE [LARGE SCALE GENOMIC DNA]</scope>
    <source>
        <strain evidence="7">PB2801</strain>
    </source>
</reference>
<protein>
    <recommendedName>
        <fullName evidence="8">C-type LECtin</fullName>
    </recommendedName>
</protein>